<sequence>MKKQRFLKKLLRKSFYIELDDSLHYPSVKTICSAVETYAIQSKEKLRFESKTKPITFYLEDTLYSADVRMARGGYYIFCREV</sequence>
<gene>
    <name evidence="1" type="ORF">AWW70_10005</name>
</gene>
<name>A0A109GF16_BACMY</name>
<accession>A0A109GF16</accession>
<evidence type="ECO:0000313" key="2">
    <source>
        <dbReference type="Proteomes" id="UP000065797"/>
    </source>
</evidence>
<dbReference type="AlphaFoldDB" id="A0A109GF16"/>
<reference evidence="1 2" key="1">
    <citation type="submission" date="2016-01" db="EMBL/GenBank/DDBJ databases">
        <authorList>
            <person name="McClelland M."/>
            <person name="Jain A."/>
            <person name="Saraogi P."/>
            <person name="Mendelson R."/>
            <person name="Westerman R."/>
            <person name="SanMiguel P."/>
            <person name="Csonka L."/>
        </authorList>
    </citation>
    <scope>NUCLEOTIDE SEQUENCE [LARGE SCALE GENOMIC DNA]</scope>
    <source>
        <strain evidence="1 2">PE8-15</strain>
    </source>
</reference>
<dbReference type="InterPro" id="IPR025467">
    <property type="entry name" value="DUF4318"/>
</dbReference>
<evidence type="ECO:0000313" key="1">
    <source>
        <dbReference type="EMBL" id="KWU65552.1"/>
    </source>
</evidence>
<organism evidence="1 2">
    <name type="scientific">Bacillus mycoides</name>
    <dbReference type="NCBI Taxonomy" id="1405"/>
    <lineage>
        <taxon>Bacteria</taxon>
        <taxon>Bacillati</taxon>
        <taxon>Bacillota</taxon>
        <taxon>Bacilli</taxon>
        <taxon>Bacillales</taxon>
        <taxon>Bacillaceae</taxon>
        <taxon>Bacillus</taxon>
        <taxon>Bacillus cereus group</taxon>
    </lineage>
</organism>
<comment type="caution">
    <text evidence="1">The sequence shown here is derived from an EMBL/GenBank/DDBJ whole genome shotgun (WGS) entry which is preliminary data.</text>
</comment>
<evidence type="ECO:0008006" key="3">
    <source>
        <dbReference type="Google" id="ProtNLM"/>
    </source>
</evidence>
<dbReference type="Pfam" id="PF14201">
    <property type="entry name" value="DUF4318"/>
    <property type="match status" value="1"/>
</dbReference>
<proteinExistence type="predicted"/>
<dbReference type="Proteomes" id="UP000065797">
    <property type="component" value="Unassembled WGS sequence"/>
</dbReference>
<dbReference type="EMBL" id="LRPH01000035">
    <property type="protein sequence ID" value="KWU65552.1"/>
    <property type="molecule type" value="Genomic_DNA"/>
</dbReference>
<protein>
    <recommendedName>
        <fullName evidence="3">DUF4318 domain-containing protein</fullName>
    </recommendedName>
</protein>